<name>A0A6G1KQ93_9PLEO</name>
<organism evidence="1 2">
    <name type="scientific">Pleomassaria siparia CBS 279.74</name>
    <dbReference type="NCBI Taxonomy" id="1314801"/>
    <lineage>
        <taxon>Eukaryota</taxon>
        <taxon>Fungi</taxon>
        <taxon>Dikarya</taxon>
        <taxon>Ascomycota</taxon>
        <taxon>Pezizomycotina</taxon>
        <taxon>Dothideomycetes</taxon>
        <taxon>Pleosporomycetidae</taxon>
        <taxon>Pleosporales</taxon>
        <taxon>Pleomassariaceae</taxon>
        <taxon>Pleomassaria</taxon>
    </lineage>
</organism>
<dbReference type="Proteomes" id="UP000799428">
    <property type="component" value="Unassembled WGS sequence"/>
</dbReference>
<dbReference type="AlphaFoldDB" id="A0A6G1KQ93"/>
<keyword evidence="2" id="KW-1185">Reference proteome</keyword>
<evidence type="ECO:0000313" key="2">
    <source>
        <dbReference type="Proteomes" id="UP000799428"/>
    </source>
</evidence>
<proteinExistence type="predicted"/>
<sequence length="129" mass="14552">MVLFPCGDGNHTTILSLTVDRHEIPEMTARFSQAENEAGLASLKARLVKAGSPQPELPESPKPQLKDDAESDLDEMFARLSAASKYMSLTTTYYHLILLTYYTTLGLRPYLYVLCAFLLFNNLLSFYQH</sequence>
<gene>
    <name evidence="1" type="ORF">K504DRAFT_7561</name>
</gene>
<accession>A0A6G1KQ93</accession>
<protein>
    <submittedName>
        <fullName evidence="1">Uncharacterized protein</fullName>
    </submittedName>
</protein>
<reference evidence="1" key="1">
    <citation type="journal article" date="2020" name="Stud. Mycol.">
        <title>101 Dothideomycetes genomes: a test case for predicting lifestyles and emergence of pathogens.</title>
        <authorList>
            <person name="Haridas S."/>
            <person name="Albert R."/>
            <person name="Binder M."/>
            <person name="Bloem J."/>
            <person name="Labutti K."/>
            <person name="Salamov A."/>
            <person name="Andreopoulos B."/>
            <person name="Baker S."/>
            <person name="Barry K."/>
            <person name="Bills G."/>
            <person name="Bluhm B."/>
            <person name="Cannon C."/>
            <person name="Castanera R."/>
            <person name="Culley D."/>
            <person name="Daum C."/>
            <person name="Ezra D."/>
            <person name="Gonzalez J."/>
            <person name="Henrissat B."/>
            <person name="Kuo A."/>
            <person name="Liang C."/>
            <person name="Lipzen A."/>
            <person name="Lutzoni F."/>
            <person name="Magnuson J."/>
            <person name="Mondo S."/>
            <person name="Nolan M."/>
            <person name="Ohm R."/>
            <person name="Pangilinan J."/>
            <person name="Park H.-J."/>
            <person name="Ramirez L."/>
            <person name="Alfaro M."/>
            <person name="Sun H."/>
            <person name="Tritt A."/>
            <person name="Yoshinaga Y."/>
            <person name="Zwiers L.-H."/>
            <person name="Turgeon B."/>
            <person name="Goodwin S."/>
            <person name="Spatafora J."/>
            <person name="Crous P."/>
            <person name="Grigoriev I."/>
        </authorList>
    </citation>
    <scope>NUCLEOTIDE SEQUENCE</scope>
    <source>
        <strain evidence="1">CBS 279.74</strain>
    </source>
</reference>
<dbReference type="EMBL" id="MU005764">
    <property type="protein sequence ID" value="KAF2714652.1"/>
    <property type="molecule type" value="Genomic_DNA"/>
</dbReference>
<evidence type="ECO:0000313" key="1">
    <source>
        <dbReference type="EMBL" id="KAF2714652.1"/>
    </source>
</evidence>